<feature type="region of interest" description="Disordered" evidence="1">
    <location>
        <begin position="166"/>
        <end position="251"/>
    </location>
</feature>
<name>A0ABR3G9M5_9PEZI</name>
<evidence type="ECO:0000313" key="3">
    <source>
        <dbReference type="Proteomes" id="UP001447188"/>
    </source>
</evidence>
<gene>
    <name evidence="2" type="ORF">Q9L58_008450</name>
</gene>
<feature type="compositionally biased region" description="Acidic residues" evidence="1">
    <location>
        <begin position="168"/>
        <end position="186"/>
    </location>
</feature>
<feature type="region of interest" description="Disordered" evidence="1">
    <location>
        <begin position="96"/>
        <end position="139"/>
    </location>
</feature>
<reference evidence="2 3" key="1">
    <citation type="submission" date="2024-02" db="EMBL/GenBank/DDBJ databases">
        <title>Discinaceae phylogenomics.</title>
        <authorList>
            <person name="Dirks A.C."/>
            <person name="James T.Y."/>
        </authorList>
    </citation>
    <scope>NUCLEOTIDE SEQUENCE [LARGE SCALE GENOMIC DNA]</scope>
    <source>
        <strain evidence="2 3">ACD0624</strain>
    </source>
</reference>
<proteinExistence type="predicted"/>
<sequence>MSSFTIHPHSSQREPQSPPTLQLRQNSQKMSITQTFYLAHKARGKLSSEASRSDHNLRLLVGHANLLDTLMIHLSEAERDQEMWYNSMVRGNEEAREPARQWAESIPEEQEEYGSLAADYESDSDSSSEGDEDEDEDMEDLHFTSYTLTRESSFKYFPTHETVFGISEVDEEEYEDEEDDDCDEDGMLSLTRTTSHRPPSLCSDLSDDEDEDSNPPSPPQPTISHPPMSLKERAYFEQNGTNLSEQRESSLYEDEYFVPSRSPTMISTF</sequence>
<dbReference type="EMBL" id="JBBBZM010000158">
    <property type="protein sequence ID" value="KAL0632646.1"/>
    <property type="molecule type" value="Genomic_DNA"/>
</dbReference>
<dbReference type="Proteomes" id="UP001447188">
    <property type="component" value="Unassembled WGS sequence"/>
</dbReference>
<protein>
    <submittedName>
        <fullName evidence="2">Uncharacterized protein</fullName>
    </submittedName>
</protein>
<feature type="region of interest" description="Disordered" evidence="1">
    <location>
        <begin position="1"/>
        <end position="26"/>
    </location>
</feature>
<keyword evidence="3" id="KW-1185">Reference proteome</keyword>
<dbReference type="PANTHER" id="PTHR36826:SF1">
    <property type="entry name" value="PROTEIN ECM13"/>
    <property type="match status" value="1"/>
</dbReference>
<comment type="caution">
    <text evidence="2">The sequence shown here is derived from an EMBL/GenBank/DDBJ whole genome shotgun (WGS) entry which is preliminary data.</text>
</comment>
<feature type="compositionally biased region" description="Acidic residues" evidence="1">
    <location>
        <begin position="120"/>
        <end position="139"/>
    </location>
</feature>
<accession>A0ABR3G9M5</accession>
<dbReference type="PANTHER" id="PTHR36826">
    <property type="entry name" value="PROTEIN ECM13"/>
    <property type="match status" value="1"/>
</dbReference>
<evidence type="ECO:0000256" key="1">
    <source>
        <dbReference type="SAM" id="MobiDB-lite"/>
    </source>
</evidence>
<dbReference type="InterPro" id="IPR037738">
    <property type="entry name" value="Ecm13-like"/>
</dbReference>
<evidence type="ECO:0000313" key="2">
    <source>
        <dbReference type="EMBL" id="KAL0632646.1"/>
    </source>
</evidence>
<organism evidence="2 3">
    <name type="scientific">Discina gigas</name>
    <dbReference type="NCBI Taxonomy" id="1032678"/>
    <lineage>
        <taxon>Eukaryota</taxon>
        <taxon>Fungi</taxon>
        <taxon>Dikarya</taxon>
        <taxon>Ascomycota</taxon>
        <taxon>Pezizomycotina</taxon>
        <taxon>Pezizomycetes</taxon>
        <taxon>Pezizales</taxon>
        <taxon>Discinaceae</taxon>
        <taxon>Discina</taxon>
    </lineage>
</organism>